<dbReference type="PANTHER" id="PTHR10039">
    <property type="entry name" value="AMELOGENIN"/>
    <property type="match status" value="1"/>
</dbReference>
<accession>A0A8H4XGN9</accession>
<evidence type="ECO:0000313" key="5">
    <source>
        <dbReference type="Proteomes" id="UP000635477"/>
    </source>
</evidence>
<dbReference type="OrthoDB" id="5086500at2759"/>
<dbReference type="Proteomes" id="UP000635477">
    <property type="component" value="Unassembled WGS sequence"/>
</dbReference>
<protein>
    <recommendedName>
        <fullName evidence="6">NACHT domain-containing protein</fullName>
    </recommendedName>
</protein>
<gene>
    <name evidence="4" type="ORF">FZEAL_8641</name>
</gene>
<evidence type="ECO:0000313" key="4">
    <source>
        <dbReference type="EMBL" id="KAF4974470.1"/>
    </source>
</evidence>
<dbReference type="InterPro" id="IPR056884">
    <property type="entry name" value="NPHP3-like_N"/>
</dbReference>
<dbReference type="Pfam" id="PF24883">
    <property type="entry name" value="NPHP3_N"/>
    <property type="match status" value="1"/>
</dbReference>
<sequence>MATGLEALGAASAVLQVISFASEVVCGCKKIYDGKPTGMNDLEEHTKRMSDAIGRIQSRCQTMAKTQPSEHEKKLSDIAKDCRAAAKELETEVRFVTAMHRKGSLLKAANAFLRASRHRKKIERLELQLFRYRQVMETELMSHLCSRGDALQLQQRQDFNHLEEDVQHLVTRISEGHTKLENLMGAEHSMTREVIVQETARTKEHITTKFEALGIDAATEAQRNSFLQSLKFPEINQRYNDLMSSEEATFQRVFRSYTGMTDYDSEESDADKREQNEIDQVWAEFIAWLQSSDSLFCVRGKPGSGKSTLVKFIIDNENTKQLLRFWSPDATIISHFFWKIGSSPQNSVKGFLCSLIYRSLEDNEELVKHILDHFPRLTSKSNYNDWSTEDLRSVLYAILQKDTQHLCIFIDGLDEICNKDGLSKLTQTIEGILKFPNIKLCVASRPETLVMGWLKKKGVSGVLLEDLTRPDMRTFVHKELEPFLSSSSISAETYQTLIQELVWKAQGVFLWLYLATRSVSIGVQNEDPEELLLARLQGLPSELEQLYSDMWQRLNENNSIYRATAARYFRYALAKLNSIGVIFQDEYLVSTYRVPYPGLLHVACAENVEMQEIILAGLDTIDHVEVQRLCEKTELAIQNRCAGLLRVTRMGSGGYEMEDSEHAKYINFPKDAFNSSVEFIHRTAHDFLIDTEAGQEILQCEVLSETEVKVRLLKGVICLVRFLDSKYGTVMDADFIIVEMIVGLSESRGNAGLQEAIKILHIVHKLCDNKAIGRINHPWMPGVLFLGYLISHTQFDDFVISSVAQAATREILATDVLREAWGLDLCWEGSRRPPSARLVKALISIGADLHAHGISWKRMYPFVWQSTAFADLLVFAMQMLNTGESLSSMRESLDLAESMAMTCPDLSATILLIGCIGPDGNMKLQNLTHLGGYTMHHSFQGKQFALLYEVDFRFLLLRLLSGRTVDTSDNALDHSRIHELLPRLENPSAKIRLIIKPGEEREPPICHHVPSQLSVPEITDLLFTPGAYTEPRRAETLETDEIAYETIVRLVKDPSTQEVDLESAVLSLAHEGLGFCTLEEAGIVPSLSYMEWEGATCYPSTTEQLKAAASRAANDVRSQATDQG</sequence>
<evidence type="ECO:0000259" key="3">
    <source>
        <dbReference type="Pfam" id="PF25053"/>
    </source>
</evidence>
<name>A0A8H4XGN9_9HYPO</name>
<reference evidence="4" key="2">
    <citation type="submission" date="2020-05" db="EMBL/GenBank/DDBJ databases">
        <authorList>
            <person name="Kim H.-S."/>
            <person name="Proctor R.H."/>
            <person name="Brown D.W."/>
        </authorList>
    </citation>
    <scope>NUCLEOTIDE SEQUENCE</scope>
    <source>
        <strain evidence="4">NRRL 22465</strain>
    </source>
</reference>
<keyword evidence="1" id="KW-0677">Repeat</keyword>
<evidence type="ECO:0008006" key="6">
    <source>
        <dbReference type="Google" id="ProtNLM"/>
    </source>
</evidence>
<dbReference type="AlphaFoldDB" id="A0A8H4XGN9"/>
<evidence type="ECO:0000256" key="1">
    <source>
        <dbReference type="ARBA" id="ARBA00022737"/>
    </source>
</evidence>
<evidence type="ECO:0000259" key="2">
    <source>
        <dbReference type="Pfam" id="PF24883"/>
    </source>
</evidence>
<keyword evidence="5" id="KW-1185">Reference proteome</keyword>
<dbReference type="SUPFAM" id="SSF52540">
    <property type="entry name" value="P-loop containing nucleoside triphosphate hydrolases"/>
    <property type="match status" value="1"/>
</dbReference>
<dbReference type="EMBL" id="JABEYC010000749">
    <property type="protein sequence ID" value="KAF4974470.1"/>
    <property type="molecule type" value="Genomic_DNA"/>
</dbReference>
<dbReference type="InterPro" id="IPR056693">
    <property type="entry name" value="DUF7791"/>
</dbReference>
<feature type="domain" description="Nephrocystin 3-like N-terminal" evidence="2">
    <location>
        <begin position="284"/>
        <end position="445"/>
    </location>
</feature>
<dbReference type="Pfam" id="PF25053">
    <property type="entry name" value="DUF7791"/>
    <property type="match status" value="1"/>
</dbReference>
<dbReference type="Gene3D" id="3.40.50.300">
    <property type="entry name" value="P-loop containing nucleotide triphosphate hydrolases"/>
    <property type="match status" value="1"/>
</dbReference>
<proteinExistence type="predicted"/>
<dbReference type="PANTHER" id="PTHR10039:SF5">
    <property type="entry name" value="NACHT DOMAIN-CONTAINING PROTEIN"/>
    <property type="match status" value="1"/>
</dbReference>
<dbReference type="InterPro" id="IPR027417">
    <property type="entry name" value="P-loop_NTPase"/>
</dbReference>
<comment type="caution">
    <text evidence="4">The sequence shown here is derived from an EMBL/GenBank/DDBJ whole genome shotgun (WGS) entry which is preliminary data.</text>
</comment>
<organism evidence="4 5">
    <name type="scientific">Fusarium zealandicum</name>
    <dbReference type="NCBI Taxonomy" id="1053134"/>
    <lineage>
        <taxon>Eukaryota</taxon>
        <taxon>Fungi</taxon>
        <taxon>Dikarya</taxon>
        <taxon>Ascomycota</taxon>
        <taxon>Pezizomycotina</taxon>
        <taxon>Sordariomycetes</taxon>
        <taxon>Hypocreomycetidae</taxon>
        <taxon>Hypocreales</taxon>
        <taxon>Nectriaceae</taxon>
        <taxon>Fusarium</taxon>
        <taxon>Fusarium staphyleae species complex</taxon>
    </lineage>
</organism>
<feature type="domain" description="DUF7791" evidence="3">
    <location>
        <begin position="559"/>
        <end position="725"/>
    </location>
</feature>
<reference evidence="4" key="1">
    <citation type="journal article" date="2020" name="BMC Genomics">
        <title>Correction to: Identification and distribution of gene clusters required for synthesis of sphingolipid metabolism inhibitors in diverse species of the filamentous fungus Fusarium.</title>
        <authorList>
            <person name="Kim H.S."/>
            <person name="Lohmar J.M."/>
            <person name="Busman M."/>
            <person name="Brown D.W."/>
            <person name="Naumann T.A."/>
            <person name="Divon H.H."/>
            <person name="Lysoe E."/>
            <person name="Uhlig S."/>
            <person name="Proctor R.H."/>
        </authorList>
    </citation>
    <scope>NUCLEOTIDE SEQUENCE</scope>
    <source>
        <strain evidence="4">NRRL 22465</strain>
    </source>
</reference>